<evidence type="ECO:0000313" key="2">
    <source>
        <dbReference type="EMBL" id="MDO6422275.1"/>
    </source>
</evidence>
<dbReference type="InterPro" id="IPR029045">
    <property type="entry name" value="ClpP/crotonase-like_dom_sf"/>
</dbReference>
<protein>
    <submittedName>
        <fullName evidence="2">S41 family peptidase</fullName>
    </submittedName>
</protein>
<dbReference type="InterPro" id="IPR028204">
    <property type="entry name" value="Tricorn_C1"/>
</dbReference>
<name>A0AAW7X416_9GAMM</name>
<proteinExistence type="predicted"/>
<dbReference type="Pfam" id="PF03572">
    <property type="entry name" value="Peptidase_S41"/>
    <property type="match status" value="1"/>
</dbReference>
<evidence type="ECO:0000313" key="3">
    <source>
        <dbReference type="Proteomes" id="UP001169760"/>
    </source>
</evidence>
<organism evidence="2 3">
    <name type="scientific">Saccharophagus degradans</name>
    <dbReference type="NCBI Taxonomy" id="86304"/>
    <lineage>
        <taxon>Bacteria</taxon>
        <taxon>Pseudomonadati</taxon>
        <taxon>Pseudomonadota</taxon>
        <taxon>Gammaproteobacteria</taxon>
        <taxon>Cellvibrionales</taxon>
        <taxon>Cellvibrionaceae</taxon>
        <taxon>Saccharophagus</taxon>
    </lineage>
</organism>
<dbReference type="CDD" id="cd07563">
    <property type="entry name" value="Peptidase_S41_IRBP"/>
    <property type="match status" value="1"/>
</dbReference>
<feature type="domain" description="Tail specific protease" evidence="1">
    <location>
        <begin position="276"/>
        <end position="482"/>
    </location>
</feature>
<dbReference type="GO" id="GO:0006508">
    <property type="term" value="P:proteolysis"/>
    <property type="evidence" value="ECO:0007669"/>
    <property type="project" value="InterPro"/>
</dbReference>
<evidence type="ECO:0000259" key="1">
    <source>
        <dbReference type="SMART" id="SM00245"/>
    </source>
</evidence>
<gene>
    <name evidence="2" type="ORF">Q4521_07300</name>
</gene>
<dbReference type="InterPro" id="IPR005151">
    <property type="entry name" value="Tail-specific_protease"/>
</dbReference>
<dbReference type="Pfam" id="PF14684">
    <property type="entry name" value="Tricorn_C1"/>
    <property type="match status" value="1"/>
</dbReference>
<dbReference type="SMART" id="SM00245">
    <property type="entry name" value="TSPc"/>
    <property type="match status" value="1"/>
</dbReference>
<dbReference type="RefSeq" id="WP_303492182.1">
    <property type="nucleotide sequence ID" value="NZ_JAUOPB010000004.1"/>
</dbReference>
<dbReference type="EMBL" id="JAUOPB010000004">
    <property type="protein sequence ID" value="MDO6422275.1"/>
    <property type="molecule type" value="Genomic_DNA"/>
</dbReference>
<dbReference type="PANTHER" id="PTHR11261">
    <property type="entry name" value="INTERPHOTORECEPTOR RETINOID-BINDING PROTEIN"/>
    <property type="match status" value="1"/>
</dbReference>
<dbReference type="Gene3D" id="3.30.750.44">
    <property type="match status" value="2"/>
</dbReference>
<dbReference type="SUPFAM" id="SSF52096">
    <property type="entry name" value="ClpP/crotonase"/>
    <property type="match status" value="1"/>
</dbReference>
<reference evidence="2" key="1">
    <citation type="submission" date="2023-07" db="EMBL/GenBank/DDBJ databases">
        <title>Genome content predicts the carbon catabolic preferences of heterotrophic bacteria.</title>
        <authorList>
            <person name="Gralka M."/>
        </authorList>
    </citation>
    <scope>NUCLEOTIDE SEQUENCE</scope>
    <source>
        <strain evidence="2">I3M17_2</strain>
    </source>
</reference>
<dbReference type="PROSITE" id="PS51257">
    <property type="entry name" value="PROKAR_LIPOPROTEIN"/>
    <property type="match status" value="1"/>
</dbReference>
<dbReference type="AlphaFoldDB" id="A0AAW7X416"/>
<comment type="caution">
    <text evidence="2">The sequence shown here is derived from an EMBL/GenBank/DDBJ whole genome shotgun (WGS) entry which is preliminary data.</text>
</comment>
<dbReference type="Proteomes" id="UP001169760">
    <property type="component" value="Unassembled WGS sequence"/>
</dbReference>
<sequence length="504" mass="56888">MKRVKNGLLACLYTVGVVACGGANNEKVHDDYIGVWQADGYNYALHIGVSKSSANQNKQYSLKQYTYTQDHCLLQRELAGYSLSELQQIVKLGQGQVVFEFIEPGQSLSPGIRYTKQETLPAACRHNLSAVAHQKNYRFDAERDFDIFWQTFNELYVSFDEANIDWQEIELEFRSRLQLVQNENDLAVHFAQMIERIQDGHNIVVKTELTADFDASMRANLASGEVDVYSYALKPTYADLLIEEYVQANNIALPLSNTDKQNAYAYAETQLDLYYANIFNLATTEVQARSNDHFIWTTLENNIGYILINQMDGYTSEFLDLAADKSAAQTQIDEAVAELQDTQAIIIDVRLNEGGFDEVGLVYISRFLSEYTALYSKHAAPIQKKEPRLDVWLRPDGEIQYLKPVVVLTSATTFSGAEVFALAMRERANTTLVGERSGGGFSDILLKRVSSNIAFGLSNEVYTSPRDEWFERLGVPVDHEVSMPTKAQRESGLDPILQRALELF</sequence>
<dbReference type="Gene3D" id="3.90.226.10">
    <property type="entry name" value="2-enoyl-CoA Hydratase, Chain A, domain 1"/>
    <property type="match status" value="1"/>
</dbReference>
<dbReference type="GO" id="GO:0008236">
    <property type="term" value="F:serine-type peptidase activity"/>
    <property type="evidence" value="ECO:0007669"/>
    <property type="project" value="InterPro"/>
</dbReference>
<accession>A0AAW7X416</accession>
<dbReference type="PANTHER" id="PTHR11261:SF3">
    <property type="entry name" value="RETINOL-BINDING PROTEIN 3"/>
    <property type="match status" value="1"/>
</dbReference>